<organism evidence="9 10">
    <name type="scientific">Parafrankia soli</name>
    <dbReference type="NCBI Taxonomy" id="2599596"/>
    <lineage>
        <taxon>Bacteria</taxon>
        <taxon>Bacillati</taxon>
        <taxon>Actinomycetota</taxon>
        <taxon>Actinomycetes</taxon>
        <taxon>Frankiales</taxon>
        <taxon>Frankiaceae</taxon>
        <taxon>Parafrankia</taxon>
    </lineage>
</organism>
<accession>A0A1S1PNE3</accession>
<gene>
    <name evidence="9" type="ORF">BBK14_06475</name>
</gene>
<feature type="transmembrane region" description="Helical" evidence="8">
    <location>
        <begin position="120"/>
        <end position="141"/>
    </location>
</feature>
<feature type="transmembrane region" description="Helical" evidence="8">
    <location>
        <begin position="147"/>
        <end position="166"/>
    </location>
</feature>
<feature type="transmembrane region" description="Helical" evidence="8">
    <location>
        <begin position="266"/>
        <end position="296"/>
    </location>
</feature>
<keyword evidence="5 8" id="KW-0812">Transmembrane</keyword>
<dbReference type="Pfam" id="PF01032">
    <property type="entry name" value="FecCD"/>
    <property type="match status" value="1"/>
</dbReference>
<evidence type="ECO:0000313" key="10">
    <source>
        <dbReference type="Proteomes" id="UP000179769"/>
    </source>
</evidence>
<dbReference type="Gene3D" id="1.10.3470.10">
    <property type="entry name" value="ABC transporter involved in vitamin B12 uptake, BtuC"/>
    <property type="match status" value="1"/>
</dbReference>
<dbReference type="GO" id="GO:0033214">
    <property type="term" value="P:siderophore-iron import into cell"/>
    <property type="evidence" value="ECO:0007669"/>
    <property type="project" value="TreeGrafter"/>
</dbReference>
<keyword evidence="10" id="KW-1185">Reference proteome</keyword>
<dbReference type="GO" id="GO:0005886">
    <property type="term" value="C:plasma membrane"/>
    <property type="evidence" value="ECO:0007669"/>
    <property type="project" value="UniProtKB-SubCell"/>
</dbReference>
<protein>
    <submittedName>
        <fullName evidence="9">ABC transporter permease</fullName>
    </submittedName>
</protein>
<comment type="subcellular location">
    <subcellularLocation>
        <location evidence="1">Cell membrane</location>
        <topology evidence="1">Multi-pass membrane protein</topology>
    </subcellularLocation>
</comment>
<evidence type="ECO:0000256" key="5">
    <source>
        <dbReference type="ARBA" id="ARBA00022692"/>
    </source>
</evidence>
<dbReference type="PANTHER" id="PTHR30472">
    <property type="entry name" value="FERRIC ENTEROBACTIN TRANSPORT SYSTEM PERMEASE PROTEIN"/>
    <property type="match status" value="1"/>
</dbReference>
<dbReference type="InterPro" id="IPR037294">
    <property type="entry name" value="ABC_BtuC-like"/>
</dbReference>
<reference evidence="10" key="1">
    <citation type="submission" date="2016-07" db="EMBL/GenBank/DDBJ databases">
        <title>Frankia sp. NRRL B-16219 Genome sequencing.</title>
        <authorList>
            <person name="Ghodhbane-Gtari F."/>
            <person name="Swanson E."/>
            <person name="Gueddou A."/>
            <person name="Louati M."/>
            <person name="Nouioui I."/>
            <person name="Hezbri K."/>
            <person name="Abebe-Akele F."/>
            <person name="Simpson S."/>
            <person name="Morris K."/>
            <person name="Thomas K."/>
            <person name="Gtari M."/>
            <person name="Tisa L.S."/>
        </authorList>
    </citation>
    <scope>NUCLEOTIDE SEQUENCE [LARGE SCALE GENOMIC DNA]</scope>
    <source>
        <strain evidence="10">NRRL B-16219</strain>
    </source>
</reference>
<comment type="caution">
    <text evidence="9">The sequence shown here is derived from an EMBL/GenBank/DDBJ whole genome shotgun (WGS) entry which is preliminary data.</text>
</comment>
<feature type="transmembrane region" description="Helical" evidence="8">
    <location>
        <begin position="178"/>
        <end position="199"/>
    </location>
</feature>
<dbReference type="FunFam" id="1.10.3470.10:FF:000001">
    <property type="entry name" value="Vitamin B12 ABC transporter permease BtuC"/>
    <property type="match status" value="1"/>
</dbReference>
<evidence type="ECO:0000256" key="8">
    <source>
        <dbReference type="SAM" id="Phobius"/>
    </source>
</evidence>
<evidence type="ECO:0000256" key="1">
    <source>
        <dbReference type="ARBA" id="ARBA00004651"/>
    </source>
</evidence>
<evidence type="ECO:0000256" key="2">
    <source>
        <dbReference type="ARBA" id="ARBA00007935"/>
    </source>
</evidence>
<evidence type="ECO:0000256" key="7">
    <source>
        <dbReference type="ARBA" id="ARBA00023136"/>
    </source>
</evidence>
<dbReference type="RefSeq" id="WP_071066172.1">
    <property type="nucleotide sequence ID" value="NZ_JBFLUH010000030.1"/>
</dbReference>
<evidence type="ECO:0000256" key="6">
    <source>
        <dbReference type="ARBA" id="ARBA00022989"/>
    </source>
</evidence>
<keyword evidence="7 8" id="KW-0472">Membrane</keyword>
<evidence type="ECO:0000256" key="3">
    <source>
        <dbReference type="ARBA" id="ARBA00022448"/>
    </source>
</evidence>
<dbReference type="CDD" id="cd06550">
    <property type="entry name" value="TM_ABC_iron-siderophores_like"/>
    <property type="match status" value="1"/>
</dbReference>
<keyword evidence="3" id="KW-0813">Transport</keyword>
<dbReference type="PANTHER" id="PTHR30472:SF1">
    <property type="entry name" value="FE(3+) DICITRATE TRANSPORT SYSTEM PERMEASE PROTEIN FECC-RELATED"/>
    <property type="match status" value="1"/>
</dbReference>
<dbReference type="AlphaFoldDB" id="A0A1S1PNE3"/>
<dbReference type="SUPFAM" id="SSF81345">
    <property type="entry name" value="ABC transporter involved in vitamin B12 uptake, BtuC"/>
    <property type="match status" value="1"/>
</dbReference>
<dbReference type="GO" id="GO:0022857">
    <property type="term" value="F:transmembrane transporter activity"/>
    <property type="evidence" value="ECO:0007669"/>
    <property type="project" value="InterPro"/>
</dbReference>
<feature type="transmembrane region" description="Helical" evidence="8">
    <location>
        <begin position="336"/>
        <end position="354"/>
    </location>
</feature>
<dbReference type="EMBL" id="MAXA01000246">
    <property type="protein sequence ID" value="OHV22425.1"/>
    <property type="molecule type" value="Genomic_DNA"/>
</dbReference>
<feature type="transmembrane region" description="Helical" evidence="8">
    <location>
        <begin position="91"/>
        <end position="108"/>
    </location>
</feature>
<keyword evidence="4" id="KW-1003">Cell membrane</keyword>
<keyword evidence="6 8" id="KW-1133">Transmembrane helix</keyword>
<evidence type="ECO:0000313" key="9">
    <source>
        <dbReference type="EMBL" id="OHV22425.1"/>
    </source>
</evidence>
<sequence length="362" mass="36412">MVRVAAEQTVLVPQLSGHADGRAREPADAPVWRPPRAAGLVLAFGLLAVVGMLSIAVGANHLPLSDVWRVLWHDDRSETAVIVHDLRVPRTLVGLVAGVGLGVGGALAQALTRNALADPGILGVNLGASAAVVAAVSFLGVTTPAGYVWFAMAGAAVAASAVYVLGATGRAAVAPERLVVAGAAFSAVLGAFTYGVAFLDHQTFDRLRFWDVGSLAGAGSSQLGALAPFAGVGLAVAFAIAGPLNAMALGDDAGHGLGVGLVRTRALGVLAIALLCGTATAAAGPITFVGLAVPHVARTICGPDQRWVIAYSAVLAPVLLLAADVLGRVVIAPAELEVGVVTAFVGAPVFIVLCRRARLGRL</sequence>
<evidence type="ECO:0000256" key="4">
    <source>
        <dbReference type="ARBA" id="ARBA00022475"/>
    </source>
</evidence>
<proteinExistence type="inferred from homology"/>
<feature type="transmembrane region" description="Helical" evidence="8">
    <location>
        <begin position="37"/>
        <end position="59"/>
    </location>
</feature>
<dbReference type="Proteomes" id="UP000179769">
    <property type="component" value="Unassembled WGS sequence"/>
</dbReference>
<comment type="similarity">
    <text evidence="2">Belongs to the binding-protein-dependent transport system permease family. FecCD subfamily.</text>
</comment>
<name>A0A1S1PNE3_9ACTN</name>
<dbReference type="OrthoDB" id="9782305at2"/>
<dbReference type="InterPro" id="IPR000522">
    <property type="entry name" value="ABC_transptr_permease_BtuC"/>
</dbReference>